<dbReference type="GO" id="GO:0006508">
    <property type="term" value="P:proteolysis"/>
    <property type="evidence" value="ECO:0007669"/>
    <property type="project" value="UniProtKB-KW"/>
</dbReference>
<keyword evidence="4" id="KW-0378">Hydrolase</keyword>
<evidence type="ECO:0000256" key="1">
    <source>
        <dbReference type="ARBA" id="ARBA00001947"/>
    </source>
</evidence>
<evidence type="ECO:0000256" key="2">
    <source>
        <dbReference type="ARBA" id="ARBA00022670"/>
    </source>
</evidence>
<accession>A0A8J3GY14</accession>
<feature type="region of interest" description="Disordered" evidence="7">
    <location>
        <begin position="21"/>
        <end position="69"/>
    </location>
</feature>
<dbReference type="GO" id="GO:0046872">
    <property type="term" value="F:metal ion binding"/>
    <property type="evidence" value="ECO:0007669"/>
    <property type="project" value="UniProtKB-KW"/>
</dbReference>
<reference evidence="8" key="1">
    <citation type="journal article" date="2014" name="Int. J. Syst. Evol. Microbiol.">
        <title>Complete genome sequence of Corynebacterium casei LMG S-19264T (=DSM 44701T), isolated from a smear-ripened cheese.</title>
        <authorList>
            <consortium name="US DOE Joint Genome Institute (JGI-PGF)"/>
            <person name="Walter F."/>
            <person name="Albersmeier A."/>
            <person name="Kalinowski J."/>
            <person name="Ruckert C."/>
        </authorList>
    </citation>
    <scope>NUCLEOTIDE SEQUENCE</scope>
    <source>
        <strain evidence="8">KCTC 42650</strain>
    </source>
</reference>
<reference evidence="8" key="2">
    <citation type="submission" date="2020-09" db="EMBL/GenBank/DDBJ databases">
        <authorList>
            <person name="Sun Q."/>
            <person name="Kim S."/>
        </authorList>
    </citation>
    <scope>NUCLEOTIDE SEQUENCE</scope>
    <source>
        <strain evidence="8">KCTC 42650</strain>
    </source>
</reference>
<dbReference type="RefSeq" id="WP_189680053.1">
    <property type="nucleotide sequence ID" value="NZ_BNCJ01000004.1"/>
</dbReference>
<keyword evidence="3" id="KW-0479">Metal-binding</keyword>
<feature type="compositionally biased region" description="Gly residues" evidence="7">
    <location>
        <begin position="109"/>
        <end position="119"/>
    </location>
</feature>
<dbReference type="GO" id="GO:0004222">
    <property type="term" value="F:metalloendopeptidase activity"/>
    <property type="evidence" value="ECO:0007669"/>
    <property type="project" value="InterPro"/>
</dbReference>
<keyword evidence="6" id="KW-0482">Metalloprotease</keyword>
<evidence type="ECO:0000256" key="3">
    <source>
        <dbReference type="ARBA" id="ARBA00022723"/>
    </source>
</evidence>
<evidence type="ECO:0000256" key="5">
    <source>
        <dbReference type="ARBA" id="ARBA00022833"/>
    </source>
</evidence>
<sequence length="417" mass="42986">MAPNPALPPILNSTDILGTLFGDSLPPEGGTPATGLREAVADALPGRPGAAEDNTGDDDTGSGAGSGGPALAASVAAATSDLPAAFEVSEVANATADRSFDMPAQRPDGVGGGNGGPPTGGSDPQLAATYTSGATDGSDGLGTDFFNVDIQFYGEWSYDLMLAFGQAADFLSEVIIAGLRDDPAAWNTFSTSSNAFTVDDVLIEAYLPPIDGTNGILGRAGPYSIRDPGSVDQYTTVVGIMEFDVADAATLDAAGNWDATVLHEMIHVLGLGSLWDYWSVTQSTQIAGQDTKKPTDDVFTEVYTGAKGNAVYAQDRDAGDPTLLLVETDGGSGTAGAHWDDATYGAELMTGYLYPGVPYLEDWTIAALGDIGYTTADYTDPGVAHNRLYAGIDLESSDLVNAFANVDTTLVADYPMV</sequence>
<dbReference type="Proteomes" id="UP000626220">
    <property type="component" value="Unassembled WGS sequence"/>
</dbReference>
<evidence type="ECO:0008006" key="10">
    <source>
        <dbReference type="Google" id="ProtNLM"/>
    </source>
</evidence>
<gene>
    <name evidence="8" type="ORF">GCM10017056_21190</name>
</gene>
<dbReference type="InterPro" id="IPR001577">
    <property type="entry name" value="Peptidase_M8"/>
</dbReference>
<dbReference type="GO" id="GO:0016020">
    <property type="term" value="C:membrane"/>
    <property type="evidence" value="ECO:0007669"/>
    <property type="project" value="InterPro"/>
</dbReference>
<protein>
    <recommendedName>
        <fullName evidence="10">Leishmanolysin</fullName>
    </recommendedName>
</protein>
<evidence type="ECO:0000313" key="9">
    <source>
        <dbReference type="Proteomes" id="UP000626220"/>
    </source>
</evidence>
<dbReference type="SUPFAM" id="SSF55486">
    <property type="entry name" value="Metalloproteases ('zincins'), catalytic domain"/>
    <property type="match status" value="1"/>
</dbReference>
<feature type="region of interest" description="Disordered" evidence="7">
    <location>
        <begin position="96"/>
        <end position="134"/>
    </location>
</feature>
<evidence type="ECO:0000256" key="7">
    <source>
        <dbReference type="SAM" id="MobiDB-lite"/>
    </source>
</evidence>
<evidence type="ECO:0000313" key="8">
    <source>
        <dbReference type="EMBL" id="GHF49297.1"/>
    </source>
</evidence>
<dbReference type="GO" id="GO:0007155">
    <property type="term" value="P:cell adhesion"/>
    <property type="evidence" value="ECO:0007669"/>
    <property type="project" value="InterPro"/>
</dbReference>
<keyword evidence="5" id="KW-0862">Zinc</keyword>
<organism evidence="8 9">
    <name type="scientific">Seohaeicola zhoushanensis</name>
    <dbReference type="NCBI Taxonomy" id="1569283"/>
    <lineage>
        <taxon>Bacteria</taxon>
        <taxon>Pseudomonadati</taxon>
        <taxon>Pseudomonadota</taxon>
        <taxon>Alphaproteobacteria</taxon>
        <taxon>Rhodobacterales</taxon>
        <taxon>Roseobacteraceae</taxon>
        <taxon>Seohaeicola</taxon>
    </lineage>
</organism>
<dbReference type="Gene3D" id="3.90.132.10">
    <property type="entry name" value="Leishmanolysin , domain 2"/>
    <property type="match status" value="1"/>
</dbReference>
<keyword evidence="9" id="KW-1185">Reference proteome</keyword>
<evidence type="ECO:0000256" key="4">
    <source>
        <dbReference type="ARBA" id="ARBA00022801"/>
    </source>
</evidence>
<keyword evidence="2" id="KW-0645">Protease</keyword>
<evidence type="ECO:0000256" key="6">
    <source>
        <dbReference type="ARBA" id="ARBA00023049"/>
    </source>
</evidence>
<dbReference type="EMBL" id="BNCJ01000004">
    <property type="protein sequence ID" value="GHF49297.1"/>
    <property type="molecule type" value="Genomic_DNA"/>
</dbReference>
<comment type="caution">
    <text evidence="8">The sequence shown here is derived from an EMBL/GenBank/DDBJ whole genome shotgun (WGS) entry which is preliminary data.</text>
</comment>
<dbReference type="Pfam" id="PF01457">
    <property type="entry name" value="Peptidase_M8"/>
    <property type="match status" value="1"/>
</dbReference>
<name>A0A8J3GY14_9RHOB</name>
<comment type="cofactor">
    <cofactor evidence="1">
        <name>Zn(2+)</name>
        <dbReference type="ChEBI" id="CHEBI:29105"/>
    </cofactor>
</comment>
<dbReference type="AlphaFoldDB" id="A0A8J3GY14"/>
<proteinExistence type="predicted"/>